<dbReference type="Gene3D" id="3.40.50.300">
    <property type="entry name" value="P-loop containing nucleotide triphosphate hydrolases"/>
    <property type="match status" value="1"/>
</dbReference>
<gene>
    <name evidence="2" type="ORF">LCGC14_3005250</name>
</gene>
<protein>
    <recommendedName>
        <fullName evidence="1">Protein kinase domain-containing protein</fullName>
    </recommendedName>
</protein>
<dbReference type="SUPFAM" id="SSF56112">
    <property type="entry name" value="Protein kinase-like (PK-like)"/>
    <property type="match status" value="1"/>
</dbReference>
<accession>A0A0F8ZR01</accession>
<dbReference type="AlphaFoldDB" id="A0A0F8ZR01"/>
<organism evidence="2">
    <name type="scientific">marine sediment metagenome</name>
    <dbReference type="NCBI Taxonomy" id="412755"/>
    <lineage>
        <taxon>unclassified sequences</taxon>
        <taxon>metagenomes</taxon>
        <taxon>ecological metagenomes</taxon>
    </lineage>
</organism>
<dbReference type="InterPro" id="IPR053159">
    <property type="entry name" value="Hybrid_Histidine_Kinase"/>
</dbReference>
<dbReference type="PROSITE" id="PS50011">
    <property type="entry name" value="PROTEIN_KINASE_DOM"/>
    <property type="match status" value="1"/>
</dbReference>
<dbReference type="InterPro" id="IPR041664">
    <property type="entry name" value="AAA_16"/>
</dbReference>
<comment type="caution">
    <text evidence="2">The sequence shown here is derived from an EMBL/GenBank/DDBJ whole genome shotgun (WGS) entry which is preliminary data.</text>
</comment>
<dbReference type="GO" id="GO:0004672">
    <property type="term" value="F:protein kinase activity"/>
    <property type="evidence" value="ECO:0007669"/>
    <property type="project" value="InterPro"/>
</dbReference>
<dbReference type="SUPFAM" id="SSF52540">
    <property type="entry name" value="P-loop containing nucleoside triphosphate hydrolases"/>
    <property type="match status" value="1"/>
</dbReference>
<evidence type="ECO:0000259" key="1">
    <source>
        <dbReference type="PROSITE" id="PS50011"/>
    </source>
</evidence>
<evidence type="ECO:0000313" key="2">
    <source>
        <dbReference type="EMBL" id="KKK62346.1"/>
    </source>
</evidence>
<dbReference type="EMBL" id="LAZR01062036">
    <property type="protein sequence ID" value="KKK62346.1"/>
    <property type="molecule type" value="Genomic_DNA"/>
</dbReference>
<dbReference type="SMART" id="SM00220">
    <property type="entry name" value="S_TKc"/>
    <property type="match status" value="1"/>
</dbReference>
<proteinExistence type="predicted"/>
<dbReference type="Gene3D" id="1.10.510.10">
    <property type="entry name" value="Transferase(Phosphotransferase) domain 1"/>
    <property type="match status" value="1"/>
</dbReference>
<dbReference type="InterPro" id="IPR011009">
    <property type="entry name" value="Kinase-like_dom_sf"/>
</dbReference>
<dbReference type="PANTHER" id="PTHR43642:SF1">
    <property type="entry name" value="HYBRID SIGNAL TRANSDUCTION HISTIDINE KINASE G"/>
    <property type="match status" value="1"/>
</dbReference>
<feature type="domain" description="Protein kinase" evidence="1">
    <location>
        <begin position="1"/>
        <end position="149"/>
    </location>
</feature>
<sequence>HGKSIIHKNIKPQSIFINSTTEQIKLTDFGISSFFRSEGPGDSGIDMVEGSLAYSSPEQTGRMNRAIDYRSDLYSLGIVFYEMLTARLPFQAEDPLELVHSHIAKKPDPPQRVDVEIPQAVSKIILKLLSKAPEDRYQSTYGLKTDLELCQSELKSMNKIGDFEPGKDDRSPMFKVSHRIYGRDTEISALNESLNLADRGESVLALIAGNSGVGKTSLVREVHKSSVHRKGFYISGKFERLQQDIPYSGFIQAFQEIIDQILMESKDRVAIWKEKILNRIGPNGKIIVDVIPQMEHIIGQQKPAPRLPPSESANRFNTVFQNFVGVFCQKERPLIIFLDDLHWADSASLQLLRILVTSPDIRYL</sequence>
<feature type="non-terminal residue" evidence="2">
    <location>
        <position position="1"/>
    </location>
</feature>
<dbReference type="CDD" id="cd14014">
    <property type="entry name" value="STKc_PknB_like"/>
    <property type="match status" value="1"/>
</dbReference>
<name>A0A0F8ZR01_9ZZZZ</name>
<feature type="non-terminal residue" evidence="2">
    <location>
        <position position="364"/>
    </location>
</feature>
<dbReference type="PANTHER" id="PTHR43642">
    <property type="entry name" value="HYBRID SIGNAL TRANSDUCTION HISTIDINE KINASE G"/>
    <property type="match status" value="1"/>
</dbReference>
<dbReference type="Pfam" id="PF13191">
    <property type="entry name" value="AAA_16"/>
    <property type="match status" value="1"/>
</dbReference>
<reference evidence="2" key="1">
    <citation type="journal article" date="2015" name="Nature">
        <title>Complex archaea that bridge the gap between prokaryotes and eukaryotes.</title>
        <authorList>
            <person name="Spang A."/>
            <person name="Saw J.H."/>
            <person name="Jorgensen S.L."/>
            <person name="Zaremba-Niedzwiedzka K."/>
            <person name="Martijn J."/>
            <person name="Lind A.E."/>
            <person name="van Eijk R."/>
            <person name="Schleper C."/>
            <person name="Guy L."/>
            <person name="Ettema T.J."/>
        </authorList>
    </citation>
    <scope>NUCLEOTIDE SEQUENCE</scope>
</reference>
<dbReference type="GO" id="GO:0005524">
    <property type="term" value="F:ATP binding"/>
    <property type="evidence" value="ECO:0007669"/>
    <property type="project" value="InterPro"/>
</dbReference>
<dbReference type="InterPro" id="IPR027417">
    <property type="entry name" value="P-loop_NTPase"/>
</dbReference>
<dbReference type="Pfam" id="PF00069">
    <property type="entry name" value="Pkinase"/>
    <property type="match status" value="1"/>
</dbReference>
<dbReference type="InterPro" id="IPR000719">
    <property type="entry name" value="Prot_kinase_dom"/>
</dbReference>